<gene>
    <name evidence="2" type="primary">LOC104246064</name>
</gene>
<reference evidence="1" key="1">
    <citation type="journal article" date="2013" name="Genome Biol.">
        <title>Reference genomes and transcriptomes of Nicotiana sylvestris and Nicotiana tomentosiformis.</title>
        <authorList>
            <person name="Sierro N."/>
            <person name="Battey J.N."/>
            <person name="Ouadi S."/>
            <person name="Bovet L."/>
            <person name="Goepfert S."/>
            <person name="Bakaher N."/>
            <person name="Peitsch M.C."/>
            <person name="Ivanov N.V."/>
        </authorList>
    </citation>
    <scope>NUCLEOTIDE SEQUENCE [LARGE SCALE GENOMIC DNA]</scope>
</reference>
<proteinExistence type="predicted"/>
<protein>
    <submittedName>
        <fullName evidence="2">Uncharacterized protein LOC104246064</fullName>
    </submittedName>
</protein>
<reference evidence="2" key="2">
    <citation type="submission" date="2025-08" db="UniProtKB">
        <authorList>
            <consortium name="RefSeq"/>
        </authorList>
    </citation>
    <scope>IDENTIFICATION</scope>
    <source>
        <tissue evidence="2">Leaf</tissue>
    </source>
</reference>
<dbReference type="RefSeq" id="XP_009800097.1">
    <property type="nucleotide sequence ID" value="XM_009801795.1"/>
</dbReference>
<keyword evidence="1" id="KW-1185">Reference proteome</keyword>
<sequence>MSVAYKDLCLFPDIQLLAGFKMSKFDLYDGHRDPVAHLSGKMRGVGGKDILLMEYFSQSLSGVALEWYTGEDASRWNTWDDMAQVSLRMSKSQSAHLNIEVESGHHGENNNLVPSNEVPPVDRNEVLAVNPINANSQVAIDATC</sequence>
<dbReference type="Proteomes" id="UP000189701">
    <property type="component" value="Unplaced"/>
</dbReference>
<evidence type="ECO:0000313" key="1">
    <source>
        <dbReference type="Proteomes" id="UP000189701"/>
    </source>
</evidence>
<dbReference type="PANTHER" id="PTHR33223:SF8">
    <property type="entry name" value="OS04G0172440 PROTEIN"/>
    <property type="match status" value="1"/>
</dbReference>
<organism evidence="1 2">
    <name type="scientific">Nicotiana sylvestris</name>
    <name type="common">Wood tobacco</name>
    <name type="synonym">South American tobacco</name>
    <dbReference type="NCBI Taxonomy" id="4096"/>
    <lineage>
        <taxon>Eukaryota</taxon>
        <taxon>Viridiplantae</taxon>
        <taxon>Streptophyta</taxon>
        <taxon>Embryophyta</taxon>
        <taxon>Tracheophyta</taxon>
        <taxon>Spermatophyta</taxon>
        <taxon>Magnoliopsida</taxon>
        <taxon>eudicotyledons</taxon>
        <taxon>Gunneridae</taxon>
        <taxon>Pentapetalae</taxon>
        <taxon>asterids</taxon>
        <taxon>lamiids</taxon>
        <taxon>Solanales</taxon>
        <taxon>Solanaceae</taxon>
        <taxon>Nicotianoideae</taxon>
        <taxon>Nicotianeae</taxon>
        <taxon>Nicotiana</taxon>
    </lineage>
</organism>
<dbReference type="AlphaFoldDB" id="A0A1U7Y7J6"/>
<evidence type="ECO:0000313" key="2">
    <source>
        <dbReference type="RefSeq" id="XP_009800097.1"/>
    </source>
</evidence>
<dbReference type="PANTHER" id="PTHR33223">
    <property type="entry name" value="CCHC-TYPE DOMAIN-CONTAINING PROTEIN"/>
    <property type="match status" value="1"/>
</dbReference>
<name>A0A1U7Y7J6_NICSY</name>
<accession>A0A1U7Y7J6</accession>